<organism evidence="3 4">
    <name type="scientific">Daphnia galeata</name>
    <dbReference type="NCBI Taxonomy" id="27404"/>
    <lineage>
        <taxon>Eukaryota</taxon>
        <taxon>Metazoa</taxon>
        <taxon>Ecdysozoa</taxon>
        <taxon>Arthropoda</taxon>
        <taxon>Crustacea</taxon>
        <taxon>Branchiopoda</taxon>
        <taxon>Diplostraca</taxon>
        <taxon>Cladocera</taxon>
        <taxon>Anomopoda</taxon>
        <taxon>Daphniidae</taxon>
        <taxon>Daphnia</taxon>
    </lineage>
</organism>
<reference evidence="3" key="1">
    <citation type="submission" date="2021-11" db="EMBL/GenBank/DDBJ databases">
        <authorList>
            <person name="Schell T."/>
        </authorList>
    </citation>
    <scope>NUCLEOTIDE SEQUENCE</scope>
    <source>
        <strain evidence="3">M5</strain>
    </source>
</reference>
<dbReference type="GO" id="GO:0062129">
    <property type="term" value="C:chitin-based extracellular matrix"/>
    <property type="evidence" value="ECO:0007669"/>
    <property type="project" value="TreeGrafter"/>
</dbReference>
<name>A0A8J2WDU8_9CRUS</name>
<dbReference type="InterPro" id="IPR050468">
    <property type="entry name" value="Cuticle_Struct_Prot"/>
</dbReference>
<evidence type="ECO:0000313" key="3">
    <source>
        <dbReference type="EMBL" id="CAH0100911.1"/>
    </source>
</evidence>
<evidence type="ECO:0000256" key="1">
    <source>
        <dbReference type="PROSITE-ProRule" id="PRU00497"/>
    </source>
</evidence>
<dbReference type="InterPro" id="IPR000618">
    <property type="entry name" value="Insect_cuticle"/>
</dbReference>
<dbReference type="PANTHER" id="PTHR10380:SF234">
    <property type="entry name" value="CUTICULAR PROTEIN 97EA, ISOFORM A"/>
    <property type="match status" value="1"/>
</dbReference>
<dbReference type="Proteomes" id="UP000789390">
    <property type="component" value="Unassembled WGS sequence"/>
</dbReference>
<dbReference type="EMBL" id="CAKKLH010000046">
    <property type="protein sequence ID" value="CAH0100911.1"/>
    <property type="molecule type" value="Genomic_DNA"/>
</dbReference>
<dbReference type="PANTHER" id="PTHR10380">
    <property type="entry name" value="CUTICLE PROTEIN"/>
    <property type="match status" value="1"/>
</dbReference>
<comment type="caution">
    <text evidence="3">The sequence shown here is derived from an EMBL/GenBank/DDBJ whole genome shotgun (WGS) entry which is preliminary data.</text>
</comment>
<evidence type="ECO:0000256" key="2">
    <source>
        <dbReference type="SAM" id="SignalP"/>
    </source>
</evidence>
<protein>
    <submittedName>
        <fullName evidence="3">Uncharacterized protein</fullName>
    </submittedName>
</protein>
<keyword evidence="2" id="KW-0732">Signal</keyword>
<dbReference type="OrthoDB" id="6436213at2759"/>
<dbReference type="Pfam" id="PF00379">
    <property type="entry name" value="Chitin_bind_4"/>
    <property type="match status" value="1"/>
</dbReference>
<keyword evidence="1" id="KW-0193">Cuticle</keyword>
<keyword evidence="4" id="KW-1185">Reference proteome</keyword>
<dbReference type="GO" id="GO:0008010">
    <property type="term" value="F:structural constituent of chitin-based larval cuticle"/>
    <property type="evidence" value="ECO:0007669"/>
    <property type="project" value="TreeGrafter"/>
</dbReference>
<accession>A0A8J2WDU8</accession>
<sequence length="474" mass="51425">MNPIILLLAFTVAFSNATPTSYVSSKSSVSSYVEPTVTILKQINQLNDDGSYTFGYEASDGSFRVENMDAKGYLTGRYGYVDSYGKTQETEYAAGKMSGQSVGFQARGSLIAENVGRSAQPFPFIRSATTKSVEQKALDYQYTSVDDDEDGFPDAAPSRSSNYNTAEVVRLSTPTQQVSYINNPSVPTIVRVADPYDATVSNVRTVTPVRNNYNNAGVVRIASATSAPTIVRVADPYATATISDVRLVTPERSYSNIAGDVRLVSQAKKTYDSTPIVRVNTDSYGNSGLSVSDVRLLTTPIQTSSQVSTAENVRLASAPSRNSYGSTNTVVRAIDQSDDGYGKIADVRVAAPTRVSYEKEPTAIVRIANREKATYDTIVKQTIDQPSKTVDQVSDVPVFRSPSYGASAVRSTARLDDFLKSLKKNRNSGSSYNTYGSGDTTFINQDQFIQPTQDFQLNQDDAVSIDSLGFTRII</sequence>
<feature type="signal peptide" evidence="2">
    <location>
        <begin position="1"/>
        <end position="17"/>
    </location>
</feature>
<feature type="chain" id="PRO_5035304352" evidence="2">
    <location>
        <begin position="18"/>
        <end position="474"/>
    </location>
</feature>
<gene>
    <name evidence="3" type="ORF">DGAL_LOCUS3199</name>
</gene>
<evidence type="ECO:0000313" key="4">
    <source>
        <dbReference type="Proteomes" id="UP000789390"/>
    </source>
</evidence>
<dbReference type="AlphaFoldDB" id="A0A8J2WDU8"/>
<proteinExistence type="predicted"/>
<dbReference type="PROSITE" id="PS51155">
    <property type="entry name" value="CHIT_BIND_RR_2"/>
    <property type="match status" value="1"/>
</dbReference>